<keyword evidence="6" id="KW-1185">Reference proteome</keyword>
<dbReference type="AlphaFoldDB" id="I8AHI6"/>
<dbReference type="OrthoDB" id="2356897at2"/>
<sequence>MNDRQVRKKRRWLNGYTLLAVLVLALVIALYPLPYYVTSPGSANELAPIIKVDGGDHNEKGSFMLTTVRIGKANIPQYLIAKFSKYRELLPIDNVRFDNESDEEYNMRQLKMMHDSQTAAKIVAYKKAGKTVKVINKGVYITGVIPGMPAEKKLKAGDEIIALEGKTIKTSEALLAALEKKKAGEEAHFKVQRGKKLFLATVPLASFPKKYAGNSKEKRAGIGITYPLTDVDVKVTPAITIKTSEIGGPSAGLMFSLEIYNQLTKGDLTKGHKIAGTGTMNVKEEVGPIGGIQQKIVAADQAGAEIFFAPVREHNYRDAVEAAKDIDTKMKIIPVKTMSDALDYLKKL</sequence>
<dbReference type="Proteomes" id="UP000004080">
    <property type="component" value="Unassembled WGS sequence"/>
</dbReference>
<name>I8AHI6_9BACL</name>
<dbReference type="InterPro" id="IPR027065">
    <property type="entry name" value="Lon_Prtase"/>
</dbReference>
<dbReference type="InterPro" id="IPR001478">
    <property type="entry name" value="PDZ"/>
</dbReference>
<keyword evidence="1" id="KW-0645">Protease</keyword>
<dbReference type="GO" id="GO:0006508">
    <property type="term" value="P:proteolysis"/>
    <property type="evidence" value="ECO:0007669"/>
    <property type="project" value="UniProtKB-KW"/>
</dbReference>
<dbReference type="EC" id="3.4.21.53" evidence="1"/>
<dbReference type="Pfam" id="PF05362">
    <property type="entry name" value="Lon_C"/>
    <property type="match status" value="1"/>
</dbReference>
<protein>
    <recommendedName>
        <fullName evidence="1">endopeptidase La</fullName>
        <ecNumber evidence="1">3.4.21.53</ecNumber>
    </recommendedName>
</protein>
<dbReference type="SUPFAM" id="SSF54211">
    <property type="entry name" value="Ribosomal protein S5 domain 2-like"/>
    <property type="match status" value="1"/>
</dbReference>
<evidence type="ECO:0000256" key="2">
    <source>
        <dbReference type="SAM" id="Phobius"/>
    </source>
</evidence>
<dbReference type="NCBIfam" id="NF041438">
    <property type="entry name" value="SepM_fam_S16"/>
    <property type="match status" value="1"/>
</dbReference>
<keyword evidence="2" id="KW-0472">Membrane</keyword>
<dbReference type="InterPro" id="IPR020568">
    <property type="entry name" value="Ribosomal_Su5_D2-typ_SF"/>
</dbReference>
<dbReference type="SUPFAM" id="SSF50156">
    <property type="entry name" value="PDZ domain-like"/>
    <property type="match status" value="1"/>
</dbReference>
<evidence type="ECO:0000256" key="1">
    <source>
        <dbReference type="PROSITE-ProRule" id="PRU01122"/>
    </source>
</evidence>
<keyword evidence="1" id="KW-0720">Serine protease</keyword>
<evidence type="ECO:0000313" key="6">
    <source>
        <dbReference type="Proteomes" id="UP000004080"/>
    </source>
</evidence>
<proteinExistence type="inferred from homology"/>
<dbReference type="PATRIC" id="fig|1196324.3.peg.2602"/>
<keyword evidence="2" id="KW-1133">Transmembrane helix</keyword>
<dbReference type="Gene3D" id="3.30.230.10">
    <property type="match status" value="1"/>
</dbReference>
<dbReference type="EMBL" id="AKKV01000028">
    <property type="protein sequence ID" value="EIT84909.1"/>
    <property type="molecule type" value="Genomic_DNA"/>
</dbReference>
<evidence type="ECO:0000259" key="3">
    <source>
        <dbReference type="PROSITE" id="PS50106"/>
    </source>
</evidence>
<dbReference type="GO" id="GO:0030163">
    <property type="term" value="P:protein catabolic process"/>
    <property type="evidence" value="ECO:0007669"/>
    <property type="project" value="InterPro"/>
</dbReference>
<dbReference type="PROSITE" id="PS50106">
    <property type="entry name" value="PDZ"/>
    <property type="match status" value="1"/>
</dbReference>
<evidence type="ECO:0000313" key="5">
    <source>
        <dbReference type="EMBL" id="EIT84909.1"/>
    </source>
</evidence>
<dbReference type="Pfam" id="PF13180">
    <property type="entry name" value="PDZ_2"/>
    <property type="match status" value="1"/>
</dbReference>
<reference evidence="5 6" key="1">
    <citation type="journal article" date="2012" name="J. Bacteriol.">
        <title>Genome of Bacillus macauensis ZFHKF-1, a Long-Chain-Forming Bacterium.</title>
        <authorList>
            <person name="Cai L."/>
            <person name="Zhang T."/>
        </authorList>
    </citation>
    <scope>NUCLEOTIDE SEQUENCE [LARGE SCALE GENOMIC DNA]</scope>
    <source>
        <strain evidence="5 6">ZFHKF-1</strain>
    </source>
</reference>
<feature type="domain" description="Lon proteolytic" evidence="4">
    <location>
        <begin position="244"/>
        <end position="348"/>
    </location>
</feature>
<dbReference type="GO" id="GO:0004176">
    <property type="term" value="F:ATP-dependent peptidase activity"/>
    <property type="evidence" value="ECO:0007669"/>
    <property type="project" value="UniProtKB-UniRule"/>
</dbReference>
<feature type="active site" evidence="1">
    <location>
        <position position="250"/>
    </location>
</feature>
<feature type="transmembrane region" description="Helical" evidence="2">
    <location>
        <begin position="12"/>
        <end position="33"/>
    </location>
</feature>
<feature type="active site" evidence="1">
    <location>
        <position position="295"/>
    </location>
</feature>
<dbReference type="InterPro" id="IPR014721">
    <property type="entry name" value="Ribsml_uS5_D2-typ_fold_subgr"/>
</dbReference>
<dbReference type="STRING" id="1196324.A374_12720"/>
<dbReference type="PROSITE" id="PS51786">
    <property type="entry name" value="LON_PROTEOLYTIC"/>
    <property type="match status" value="1"/>
</dbReference>
<organism evidence="5 6">
    <name type="scientific">Fictibacillus macauensis ZFHKF-1</name>
    <dbReference type="NCBI Taxonomy" id="1196324"/>
    <lineage>
        <taxon>Bacteria</taxon>
        <taxon>Bacillati</taxon>
        <taxon>Bacillota</taxon>
        <taxon>Bacilli</taxon>
        <taxon>Bacillales</taxon>
        <taxon>Fictibacillaceae</taxon>
        <taxon>Fictibacillus</taxon>
    </lineage>
</organism>
<dbReference type="GO" id="GO:0005524">
    <property type="term" value="F:ATP binding"/>
    <property type="evidence" value="ECO:0007669"/>
    <property type="project" value="InterPro"/>
</dbReference>
<keyword evidence="2" id="KW-0812">Transmembrane</keyword>
<feature type="domain" description="PDZ" evidence="3">
    <location>
        <begin position="109"/>
        <end position="195"/>
    </location>
</feature>
<dbReference type="InterPro" id="IPR036034">
    <property type="entry name" value="PDZ_sf"/>
</dbReference>
<dbReference type="eggNOG" id="COG3480">
    <property type="taxonomic scope" value="Bacteria"/>
</dbReference>
<accession>I8AHI6</accession>
<keyword evidence="1" id="KW-0378">Hydrolase</keyword>
<gene>
    <name evidence="5" type="ORF">A374_12720</name>
</gene>
<comment type="catalytic activity">
    <reaction evidence="1">
        <text>Hydrolysis of proteins in presence of ATP.</text>
        <dbReference type="EC" id="3.4.21.53"/>
    </reaction>
</comment>
<dbReference type="RefSeq" id="WP_007202622.1">
    <property type="nucleotide sequence ID" value="NZ_AKKV01000028.1"/>
</dbReference>
<comment type="similarity">
    <text evidence="1">Belongs to the peptidase S16 family.</text>
</comment>
<comment type="caution">
    <text evidence="5">The sequence shown here is derived from an EMBL/GenBank/DDBJ whole genome shotgun (WGS) entry which is preliminary data.</text>
</comment>
<dbReference type="InterPro" id="IPR008269">
    <property type="entry name" value="Lon_proteolytic"/>
</dbReference>
<evidence type="ECO:0000259" key="4">
    <source>
        <dbReference type="PROSITE" id="PS51786"/>
    </source>
</evidence>
<dbReference type="PANTHER" id="PTHR10046">
    <property type="entry name" value="ATP DEPENDENT LON PROTEASE FAMILY MEMBER"/>
    <property type="match status" value="1"/>
</dbReference>
<dbReference type="SMART" id="SM00228">
    <property type="entry name" value="PDZ"/>
    <property type="match status" value="1"/>
</dbReference>
<dbReference type="GO" id="GO:0004252">
    <property type="term" value="F:serine-type endopeptidase activity"/>
    <property type="evidence" value="ECO:0007669"/>
    <property type="project" value="UniProtKB-UniRule"/>
</dbReference>